<accession>A0ABS9KAR6</accession>
<evidence type="ECO:0000313" key="5">
    <source>
        <dbReference type="EMBL" id="MCG2587931.1"/>
    </source>
</evidence>
<evidence type="ECO:0000259" key="2">
    <source>
        <dbReference type="Pfam" id="PF07748"/>
    </source>
</evidence>
<dbReference type="Gene3D" id="2.70.98.30">
    <property type="entry name" value="Golgi alpha-mannosidase II, domain 4"/>
    <property type="match status" value="1"/>
</dbReference>
<dbReference type="PANTHER" id="PTHR46017:SF1">
    <property type="entry name" value="ALPHA-MANNOSIDASE 2C1"/>
    <property type="match status" value="1"/>
</dbReference>
<dbReference type="Pfam" id="PF17677">
    <property type="entry name" value="Glyco_hydro38C2"/>
    <property type="match status" value="1"/>
</dbReference>
<dbReference type="Pfam" id="PF14683">
    <property type="entry name" value="CBM-like"/>
    <property type="match status" value="1"/>
</dbReference>
<dbReference type="SUPFAM" id="SSF88713">
    <property type="entry name" value="Glycoside hydrolase/deacetylase"/>
    <property type="match status" value="1"/>
</dbReference>
<evidence type="ECO:0000259" key="3">
    <source>
        <dbReference type="Pfam" id="PF14683"/>
    </source>
</evidence>
<dbReference type="InterPro" id="IPR011330">
    <property type="entry name" value="Glyco_hydro/deAcase_b/a-brl"/>
</dbReference>
<feature type="domain" description="Rhamnogalacturonan lyase" evidence="3">
    <location>
        <begin position="36"/>
        <end position="186"/>
    </location>
</feature>
<dbReference type="Pfam" id="PF01074">
    <property type="entry name" value="Glyco_hydro_38N"/>
    <property type="match status" value="1"/>
</dbReference>
<proteinExistence type="predicted"/>
<name>A0ABS9KAR6_9BACT</name>
<evidence type="ECO:0000313" key="6">
    <source>
        <dbReference type="Proteomes" id="UP001165366"/>
    </source>
</evidence>
<reference evidence="5" key="2">
    <citation type="submission" date="2024-05" db="EMBL/GenBank/DDBJ databases">
        <title>Rhodohalobacter halophilus gen. nov., sp. nov., a moderately halophilic member of the family Balneolaceae.</title>
        <authorList>
            <person name="Xia J."/>
        </authorList>
    </citation>
    <scope>NUCLEOTIDE SEQUENCE</scope>
    <source>
        <strain evidence="5">WB101</strain>
    </source>
</reference>
<dbReference type="InterPro" id="IPR000602">
    <property type="entry name" value="Glyco_hydro_38_N"/>
</dbReference>
<reference evidence="5" key="1">
    <citation type="submission" date="2022-01" db="EMBL/GenBank/DDBJ databases">
        <authorList>
            <person name="Wang Y."/>
        </authorList>
    </citation>
    <scope>NUCLEOTIDE SEQUENCE</scope>
    <source>
        <strain evidence="5">WB101</strain>
    </source>
</reference>
<dbReference type="InterPro" id="IPR008979">
    <property type="entry name" value="Galactose-bd-like_sf"/>
</dbReference>
<dbReference type="EMBL" id="JAKLWS010000004">
    <property type="protein sequence ID" value="MCG2587931.1"/>
    <property type="molecule type" value="Genomic_DNA"/>
</dbReference>
<sequence length="1156" mass="132195">MKKLILLSFSIISIFVYPAFVNFSNAKSIVDQSEYIWKIGENDGLSIEFKAGHQEELTFDVSEHQSPDFPGRHLGSKSPIKGEKESPYNIVFDLPDHQGENYRLTLDLIYSTGSPELIEISVNGKNGIFSVEYDVKQDANDGEANSLLLTKQRLVVPINGEWVHEENNQITIVPIGVGGMSYDAISFENNENQDVTSIPPHLKPSVYYQYEDGELKGVAHLEIPFESSFENGEAEIEFENERVTTSFDSDGYDFGLLRKKVMVPDLEAAEKITLNVSLDQNSVSIEQQYVPEKKWTLFVTPRVHNDVGFTDLQPHVNELDNRNTDRVLEVLDQYPSYVFNFETSWLVDNYLESRTDYYKNKFLEYSVEGRAPVNALYLNLLTGLSSGEELYRATYYTYKLHRDHGIDFNWASLTDAPSHSWFLPTLLTDVGVKGFVVGSNQTRAPILRFSNLNEESPFYWEGMNGEKIMKWYARSYLHLARLTRVGGWQGPPNLDIMKVNVPQALERYRREDYAPDAIMIYGAYVDNALIPEDADATIIEEWNSEFEYPKLVTASDADFYDYIDENFSNELKTYRGGAGAYWEDGAASTSKATKKVQKAQEMLPMAETAASFSSMLMPRYSYKSELFNDIWKNILFYNEHTWGAFNAISQPEREFVTRQWEIKENYANKADLSTRTVLTRSLNRVSQLFKVEGSTVFAYNWQPWMRSNPVELELNAGEYLFDLEKEIPVEYDVIYEQDGYRKIRFIARDIPAMGYKGYEIRSADTPPAEKDEFSGSTAENQYYRLTVDTTTGGLIRVYDKESGKEIVDENASYSLNEYLYVSGGEDTKIINHGMGIPPADLQIHKPTDVRIIENSETSVGQRIIVEARSQITPMIRSEYRLYNDIKRVDIINTVHKASTLDKEGVYFAFPFMSEDPEVAYQIQNGWLRPNEDQLPGAAREWFTTQNLVRVNDGNYSIAWASPDAPLFTLTDINRGEWPTHLDIENGHVFSYVMNNYWFTNYKASQEGEFIFSYSITSGENMSREELAQFDADIRSPIIGYPLLSTWAAGVEAQDRPLSAEKGKFFSLTESENLQFVTLKQAEDGDGWILRLLETAGKEGETELSTDLLDIDAAYLANGVEENQRELRVENNVVSIPYQANRYTTIRLVTKSRLFDQ</sequence>
<dbReference type="Gene3D" id="3.20.110.10">
    <property type="entry name" value="Glycoside hydrolase 38, N terminal domain"/>
    <property type="match status" value="1"/>
</dbReference>
<dbReference type="InterPro" id="IPR011013">
    <property type="entry name" value="Gal_mutarotase_sf_dom"/>
</dbReference>
<evidence type="ECO:0008006" key="7">
    <source>
        <dbReference type="Google" id="ProtNLM"/>
    </source>
</evidence>
<comment type="caution">
    <text evidence="5">The sequence shown here is derived from an EMBL/GenBank/DDBJ whole genome shotgun (WGS) entry which is preliminary data.</text>
</comment>
<dbReference type="InterPro" id="IPR027291">
    <property type="entry name" value="Glyco_hydro_38_N_sf"/>
</dbReference>
<dbReference type="InterPro" id="IPR029411">
    <property type="entry name" value="RG-lyase_III"/>
</dbReference>
<dbReference type="InterPro" id="IPR011682">
    <property type="entry name" value="Glyco_hydro_38_C"/>
</dbReference>
<protein>
    <recommendedName>
        <fullName evidence="7">Alpha-mannosidase</fullName>
    </recommendedName>
</protein>
<dbReference type="SUPFAM" id="SSF49785">
    <property type="entry name" value="Galactose-binding domain-like"/>
    <property type="match status" value="1"/>
</dbReference>
<gene>
    <name evidence="5" type="ORF">L6773_05110</name>
</gene>
<dbReference type="PANTHER" id="PTHR46017">
    <property type="entry name" value="ALPHA-MANNOSIDASE 2C1"/>
    <property type="match status" value="1"/>
</dbReference>
<evidence type="ECO:0000259" key="4">
    <source>
        <dbReference type="Pfam" id="PF17677"/>
    </source>
</evidence>
<feature type="domain" description="Glycoside hydrolase family 38 N-terminal" evidence="1">
    <location>
        <begin position="297"/>
        <end position="573"/>
    </location>
</feature>
<keyword evidence="6" id="KW-1185">Reference proteome</keyword>
<dbReference type="RefSeq" id="WP_237852774.1">
    <property type="nucleotide sequence ID" value="NZ_JAKLWS010000004.1"/>
</dbReference>
<dbReference type="Proteomes" id="UP001165366">
    <property type="component" value="Unassembled WGS sequence"/>
</dbReference>
<dbReference type="Pfam" id="PF07748">
    <property type="entry name" value="Glyco_hydro_38C"/>
    <property type="match status" value="1"/>
</dbReference>
<evidence type="ECO:0000259" key="1">
    <source>
        <dbReference type="Pfam" id="PF01074"/>
    </source>
</evidence>
<dbReference type="InterPro" id="IPR041147">
    <property type="entry name" value="GH38_C"/>
</dbReference>
<feature type="domain" description="Glycosyl hydrolases family 38 C-terminal" evidence="4">
    <location>
        <begin position="1072"/>
        <end position="1135"/>
    </location>
</feature>
<feature type="domain" description="Glycosyl hydrolase family 38 C-terminal" evidence="2">
    <location>
        <begin position="779"/>
        <end position="958"/>
    </location>
</feature>
<dbReference type="SUPFAM" id="SSF74650">
    <property type="entry name" value="Galactose mutarotase-like"/>
    <property type="match status" value="1"/>
</dbReference>
<organism evidence="5 6">
    <name type="scientific">Rhodohalobacter sulfatireducens</name>
    <dbReference type="NCBI Taxonomy" id="2911366"/>
    <lineage>
        <taxon>Bacteria</taxon>
        <taxon>Pseudomonadati</taxon>
        <taxon>Balneolota</taxon>
        <taxon>Balneolia</taxon>
        <taxon>Balneolales</taxon>
        <taxon>Balneolaceae</taxon>
        <taxon>Rhodohalobacter</taxon>
    </lineage>
</organism>